<comment type="caution">
    <text evidence="1">The sequence shown here is derived from an EMBL/GenBank/DDBJ whole genome shotgun (WGS) entry which is preliminary data.</text>
</comment>
<keyword evidence="2" id="KW-1185">Reference proteome</keyword>
<dbReference type="InterPro" id="IPR035228">
    <property type="entry name" value="DUF5340"/>
</dbReference>
<organism evidence="1 2">
    <name type="scientific">Pseudanabaena mucicola FACHB-723</name>
    <dbReference type="NCBI Taxonomy" id="2692860"/>
    <lineage>
        <taxon>Bacteria</taxon>
        <taxon>Bacillati</taxon>
        <taxon>Cyanobacteriota</taxon>
        <taxon>Cyanophyceae</taxon>
        <taxon>Pseudanabaenales</taxon>
        <taxon>Pseudanabaenaceae</taxon>
        <taxon>Pseudanabaena</taxon>
    </lineage>
</organism>
<gene>
    <name evidence="1" type="ORF">H6F41_16250</name>
</gene>
<dbReference type="EMBL" id="JACJQB010000048">
    <property type="protein sequence ID" value="MBD2189684.1"/>
    <property type="molecule type" value="Genomic_DNA"/>
</dbReference>
<evidence type="ECO:0000313" key="1">
    <source>
        <dbReference type="EMBL" id="MBD2189684.1"/>
    </source>
</evidence>
<evidence type="ECO:0000313" key="2">
    <source>
        <dbReference type="Proteomes" id="UP000642094"/>
    </source>
</evidence>
<accession>A0ABR8A1H2</accession>
<reference evidence="1 2" key="1">
    <citation type="journal article" date="2020" name="ISME J.">
        <title>Comparative genomics reveals insights into cyanobacterial evolution and habitat adaptation.</title>
        <authorList>
            <person name="Chen M.Y."/>
            <person name="Teng W.K."/>
            <person name="Zhao L."/>
            <person name="Hu C.X."/>
            <person name="Zhou Y.K."/>
            <person name="Han B.P."/>
            <person name="Song L.R."/>
            <person name="Shu W.S."/>
        </authorList>
    </citation>
    <scope>NUCLEOTIDE SEQUENCE [LARGE SCALE GENOMIC DNA]</scope>
    <source>
        <strain evidence="1 2">FACHB-723</strain>
    </source>
</reference>
<dbReference type="RefSeq" id="WP_190404506.1">
    <property type="nucleotide sequence ID" value="NZ_JACJQB010000048.1"/>
</dbReference>
<sequence length="106" mass="12331">MTSLPVPSHIHYELLLQLLERQTLPTLHSEMNQPQIAAKMHISREHLQSAIINLRKAFALQKQVEDLCQYHGIEISYRWSLTESEQEMGKSLKDLSLPKNKDPQEE</sequence>
<dbReference type="Pfam" id="PF17275">
    <property type="entry name" value="DUF5340"/>
    <property type="match status" value="1"/>
</dbReference>
<protein>
    <submittedName>
        <fullName evidence="1">DUF5340 family protein</fullName>
    </submittedName>
</protein>
<proteinExistence type="predicted"/>
<name>A0ABR8A1H2_9CYAN</name>
<dbReference type="Proteomes" id="UP000642094">
    <property type="component" value="Unassembled WGS sequence"/>
</dbReference>